<evidence type="ECO:0000313" key="2">
    <source>
        <dbReference type="Proteomes" id="UP000198741"/>
    </source>
</evidence>
<proteinExistence type="predicted"/>
<dbReference type="AlphaFoldDB" id="A0A1H0PU06"/>
<organism evidence="1 2">
    <name type="scientific">Nakamurella panacisegetis</name>
    <dbReference type="NCBI Taxonomy" id="1090615"/>
    <lineage>
        <taxon>Bacteria</taxon>
        <taxon>Bacillati</taxon>
        <taxon>Actinomycetota</taxon>
        <taxon>Actinomycetes</taxon>
        <taxon>Nakamurellales</taxon>
        <taxon>Nakamurellaceae</taxon>
        <taxon>Nakamurella</taxon>
    </lineage>
</organism>
<reference evidence="1 2" key="1">
    <citation type="submission" date="2016-10" db="EMBL/GenBank/DDBJ databases">
        <authorList>
            <person name="de Groot N.N."/>
        </authorList>
    </citation>
    <scope>NUCLEOTIDE SEQUENCE [LARGE SCALE GENOMIC DNA]</scope>
    <source>
        <strain evidence="2">P4-7,KCTC 19426,CECT 7604</strain>
    </source>
</reference>
<dbReference type="STRING" id="1090615.SAMN04515671_2904"/>
<accession>A0A1H0PU06</accession>
<evidence type="ECO:0000313" key="1">
    <source>
        <dbReference type="EMBL" id="SDP08593.1"/>
    </source>
</evidence>
<keyword evidence="2" id="KW-1185">Reference proteome</keyword>
<dbReference type="EMBL" id="LT629710">
    <property type="protein sequence ID" value="SDP08593.1"/>
    <property type="molecule type" value="Genomic_DNA"/>
</dbReference>
<sequence>MTTTATAAPLTATQTEAVDVLNSLYPAYIKAAGAESLAIAAGKGAPFDHISATVDALSALIWPTNPAAFRAELSRSWGGEDVRHFVELFTAAAEAEARTWSITNAAGEEFVTPESGAYYAAQTDAALMRMGVMAVFDADGYERRVTFDASTGRRFYA</sequence>
<dbReference type="RefSeq" id="WP_090476929.1">
    <property type="nucleotide sequence ID" value="NZ_LT629710.1"/>
</dbReference>
<name>A0A1H0PU06_9ACTN</name>
<protein>
    <submittedName>
        <fullName evidence="1">Uncharacterized protein</fullName>
    </submittedName>
</protein>
<gene>
    <name evidence="1" type="ORF">SAMN04515671_2904</name>
</gene>
<dbReference type="Proteomes" id="UP000198741">
    <property type="component" value="Chromosome I"/>
</dbReference>